<reference evidence="2 3" key="1">
    <citation type="submission" date="2017-04" db="EMBL/GenBank/DDBJ databases">
        <title>Draft genome sequence of Marssonina coronaria NL1: causal agent of apple blotch.</title>
        <authorList>
            <person name="Cheng Q."/>
        </authorList>
    </citation>
    <scope>NUCLEOTIDE SEQUENCE [LARGE SCALE GENOMIC DNA]</scope>
    <source>
        <strain evidence="2 3">NL1</strain>
    </source>
</reference>
<accession>A0A218ZFQ1</accession>
<sequence length="280" mass="30090">MRPQFPEDGEHHESIEEIGGPQHCRLRAQQRPRPRILAKLRRTRGETRTGRQSATRFQGPGISSRVQSRVMVGLATARAERPRWDAPIGMDSPSARSVSAHEYVIVQGPAGELGRVPDSSVRGPQRASQSRPRADRPHVAGVYSSFASPCEQRGAGGPTEQDDPSDHDGEGNACSRACLGGRSSQSSPRPGNERVEPLGDDGSSKTTRDLGDPARQSEDSHDAGTGSKSDRRSTPLEMRVLVSLGLGWTRPGPARLGSALQSAAEASQAPTYRDGQRRAP</sequence>
<feature type="compositionally biased region" description="Basic and acidic residues" evidence="1">
    <location>
        <begin position="191"/>
        <end position="234"/>
    </location>
</feature>
<dbReference type="Proteomes" id="UP000242519">
    <property type="component" value="Unassembled WGS sequence"/>
</dbReference>
<feature type="compositionally biased region" description="Basic residues" evidence="1">
    <location>
        <begin position="24"/>
        <end position="42"/>
    </location>
</feature>
<keyword evidence="3" id="KW-1185">Reference proteome</keyword>
<dbReference type="EMBL" id="MZNU01000047">
    <property type="protein sequence ID" value="OWP06383.1"/>
    <property type="molecule type" value="Genomic_DNA"/>
</dbReference>
<evidence type="ECO:0000256" key="1">
    <source>
        <dbReference type="SAM" id="MobiDB-lite"/>
    </source>
</evidence>
<comment type="caution">
    <text evidence="2">The sequence shown here is derived from an EMBL/GenBank/DDBJ whole genome shotgun (WGS) entry which is preliminary data.</text>
</comment>
<gene>
    <name evidence="2" type="ORF">B2J93_5336</name>
</gene>
<organism evidence="2 3">
    <name type="scientific">Diplocarpon coronariae</name>
    <dbReference type="NCBI Taxonomy" id="2795749"/>
    <lineage>
        <taxon>Eukaryota</taxon>
        <taxon>Fungi</taxon>
        <taxon>Dikarya</taxon>
        <taxon>Ascomycota</taxon>
        <taxon>Pezizomycotina</taxon>
        <taxon>Leotiomycetes</taxon>
        <taxon>Helotiales</taxon>
        <taxon>Drepanopezizaceae</taxon>
        <taxon>Diplocarpon</taxon>
    </lineage>
</organism>
<evidence type="ECO:0000313" key="2">
    <source>
        <dbReference type="EMBL" id="OWP06383.1"/>
    </source>
</evidence>
<feature type="region of interest" description="Disordered" evidence="1">
    <location>
        <begin position="79"/>
        <end position="98"/>
    </location>
</feature>
<dbReference type="AlphaFoldDB" id="A0A218ZFQ1"/>
<dbReference type="InParanoid" id="A0A218ZFQ1"/>
<name>A0A218ZFQ1_9HELO</name>
<evidence type="ECO:0000313" key="3">
    <source>
        <dbReference type="Proteomes" id="UP000242519"/>
    </source>
</evidence>
<feature type="compositionally biased region" description="Low complexity" evidence="1">
    <location>
        <begin position="258"/>
        <end position="269"/>
    </location>
</feature>
<feature type="region of interest" description="Disordered" evidence="1">
    <location>
        <begin position="1"/>
        <end position="64"/>
    </location>
</feature>
<feature type="compositionally biased region" description="Low complexity" evidence="1">
    <location>
        <begin position="180"/>
        <end position="190"/>
    </location>
</feature>
<proteinExistence type="predicted"/>
<protein>
    <submittedName>
        <fullName evidence="2">ABC transporter</fullName>
    </submittedName>
</protein>
<feature type="region of interest" description="Disordered" evidence="1">
    <location>
        <begin position="108"/>
        <end position="280"/>
    </location>
</feature>